<feature type="domain" description="Disease resistance R13L4/SHOC-2-like LRR" evidence="14">
    <location>
        <begin position="352"/>
        <end position="502"/>
    </location>
</feature>
<evidence type="ECO:0000259" key="14">
    <source>
        <dbReference type="Pfam" id="PF23598"/>
    </source>
</evidence>
<dbReference type="EMBL" id="JACMSC010000012">
    <property type="protein sequence ID" value="KAG6497884.1"/>
    <property type="molecule type" value="Genomic_DNA"/>
</dbReference>
<keyword evidence="3" id="KW-1003">Cell membrane</keyword>
<sequence>MAKRNVHFLFLMLSLLGIHLQEINLCNGALNSSCNPVERSALVEFKQGLEDATNRLSSWMGQDCCRWEGVACSNRTGHVIKLDLRNPHPFSDVDYLPYNEWSLGGELNPSLLGLKYLKYLDLSMNYFGGADIPKFMGSFYHLRYLNLSRAGLGGLLPHQFGNLSNLQYLDLYNDLEPYFGAQVREFRIDDAIWISGLSSLRQLNMENVNLQNVSNWLRALNTLPSIEEIHLSSCGIEHVQLSLPHVNFTSLALLDLSYNSIGSSIPTWLFNISGLQYLDLSHNNFTGPIPSLFGNLVSLSDLNLAENYYIKGGIPISLRNLCKLQSLKLWGINISMDLSELNVIFSGCIKISLEILELPDAGLTGQLPEWLGELKRLRVLVLSHNRISGSIPAWLGQLVSLEVLYLNNNQLNGTIPKSVGCLSELVHLGLTSNFLVGEMSEAHFANLTKLKYLSLALNSLALKFERNWLPPFHLEYIVMGSCILGPDFPGWLQKQENMTFLMMANVSIVDDMPDWFWSLISGAHYVDISSNQISGRLPNLVHLNQVSKLDISSNNFSGLLPYFPQGLYVLDVHDNSFSGPILPEIIMGMPNLIFLSLSKNNLIGTIPSSLCHLQGMTTLDLSDNLLSGKLPDCWNSSSELNVLDFSINNISGGIPKSICSPPSLYSLNLNNNNLSGELPLSLKYCQQLVILDVEYNELRGEIPRWMGGSLAFLMTLKLRSNKLVGNIPPNLSLLRYLQVLDLAENEFSGTIPRSFGNFNGMKVVRNTTELPTDLFASTYTQIMPFSTKGNIREYEDLSSLNIIDLSNNNLIGRIPTELMNLSKLFSLDLSGNHLTGEIPENISALQQLESLDLSRNNLSGGIPSSMANMSSLEFLNLSYNNLSGRIPIGGQLLTFSDPLVYIGNLYLCGFPVNRSCKDSETTQTPNRIDDKNENEMIWLYTSFALGFLTGFWIIWGALLLKKNWKICYFRFIDNTYDKVYVWIMLKLPRMSNILLYL</sequence>
<feature type="signal peptide" evidence="12">
    <location>
        <begin position="1"/>
        <end position="21"/>
    </location>
</feature>
<comment type="caution">
    <text evidence="15">The sequence shown here is derived from an EMBL/GenBank/DDBJ whole genome shotgun (WGS) entry which is preliminary data.</text>
</comment>
<name>A0A8J5G893_ZINOF</name>
<keyword evidence="7" id="KW-0677">Repeat</keyword>
<gene>
    <name evidence="15" type="ORF">ZIOFF_045790</name>
</gene>
<accession>A0A8J5G893</accession>
<reference evidence="15 16" key="1">
    <citation type="submission" date="2020-08" db="EMBL/GenBank/DDBJ databases">
        <title>Plant Genome Project.</title>
        <authorList>
            <person name="Zhang R.-G."/>
        </authorList>
    </citation>
    <scope>NUCLEOTIDE SEQUENCE [LARGE SCALE GENOMIC DNA]</scope>
    <source>
        <tissue evidence="15">Rhizome</tissue>
    </source>
</reference>
<dbReference type="FunFam" id="3.80.10.10:FF:000111">
    <property type="entry name" value="LRR receptor-like serine/threonine-protein kinase ERECTA"/>
    <property type="match status" value="1"/>
</dbReference>
<dbReference type="FunFam" id="3.80.10.10:FF:000041">
    <property type="entry name" value="LRR receptor-like serine/threonine-protein kinase ERECTA"/>
    <property type="match status" value="1"/>
</dbReference>
<keyword evidence="5 11" id="KW-0812">Transmembrane</keyword>
<dbReference type="Pfam" id="PF08263">
    <property type="entry name" value="LRRNT_2"/>
    <property type="match status" value="1"/>
</dbReference>
<keyword evidence="6 12" id="KW-0732">Signal</keyword>
<evidence type="ECO:0000256" key="5">
    <source>
        <dbReference type="ARBA" id="ARBA00022692"/>
    </source>
</evidence>
<dbReference type="InterPro" id="IPR001611">
    <property type="entry name" value="Leu-rich_rpt"/>
</dbReference>
<protein>
    <recommendedName>
        <fullName evidence="17">Leucine-rich repeat-containing N-terminal plant-type domain-containing protein</fullName>
    </recommendedName>
</protein>
<feature type="domain" description="Leucine-rich repeat-containing N-terminal plant-type" evidence="13">
    <location>
        <begin position="38"/>
        <end position="73"/>
    </location>
</feature>
<evidence type="ECO:0000256" key="10">
    <source>
        <dbReference type="ARBA" id="ARBA00023180"/>
    </source>
</evidence>
<keyword evidence="9 11" id="KW-0472">Membrane</keyword>
<keyword evidence="4" id="KW-0433">Leucine-rich repeat</keyword>
<evidence type="ECO:0000256" key="6">
    <source>
        <dbReference type="ARBA" id="ARBA00022729"/>
    </source>
</evidence>
<dbReference type="Pfam" id="PF23598">
    <property type="entry name" value="LRR_14"/>
    <property type="match status" value="1"/>
</dbReference>
<evidence type="ECO:0000256" key="1">
    <source>
        <dbReference type="ARBA" id="ARBA00004251"/>
    </source>
</evidence>
<evidence type="ECO:0000256" key="2">
    <source>
        <dbReference type="ARBA" id="ARBA00009592"/>
    </source>
</evidence>
<dbReference type="Proteomes" id="UP000734854">
    <property type="component" value="Unassembled WGS sequence"/>
</dbReference>
<keyword evidence="16" id="KW-1185">Reference proteome</keyword>
<comment type="similarity">
    <text evidence="2">Belongs to the RLP family.</text>
</comment>
<dbReference type="InterPro" id="IPR046956">
    <property type="entry name" value="RLP23-like"/>
</dbReference>
<evidence type="ECO:0000256" key="11">
    <source>
        <dbReference type="SAM" id="Phobius"/>
    </source>
</evidence>
<dbReference type="Pfam" id="PF00560">
    <property type="entry name" value="LRR_1"/>
    <property type="match status" value="6"/>
</dbReference>
<evidence type="ECO:0000259" key="13">
    <source>
        <dbReference type="Pfam" id="PF08263"/>
    </source>
</evidence>
<dbReference type="SMART" id="SM00369">
    <property type="entry name" value="LRR_TYP"/>
    <property type="match status" value="11"/>
</dbReference>
<evidence type="ECO:0000313" key="15">
    <source>
        <dbReference type="EMBL" id="KAG6497884.1"/>
    </source>
</evidence>
<evidence type="ECO:0000256" key="8">
    <source>
        <dbReference type="ARBA" id="ARBA00022989"/>
    </source>
</evidence>
<dbReference type="InterPro" id="IPR003591">
    <property type="entry name" value="Leu-rich_rpt_typical-subtyp"/>
</dbReference>
<keyword evidence="10" id="KW-0325">Glycoprotein</keyword>
<evidence type="ECO:0000256" key="9">
    <source>
        <dbReference type="ARBA" id="ARBA00023136"/>
    </source>
</evidence>
<feature type="chain" id="PRO_5035174450" description="Leucine-rich repeat-containing N-terminal plant-type domain-containing protein" evidence="12">
    <location>
        <begin position="22"/>
        <end position="997"/>
    </location>
</feature>
<keyword evidence="8 11" id="KW-1133">Transmembrane helix</keyword>
<dbReference type="FunFam" id="3.80.10.10:FF:000649">
    <property type="entry name" value="Leucine Rich Repeat family protein"/>
    <property type="match status" value="1"/>
</dbReference>
<dbReference type="PANTHER" id="PTHR48063:SF112">
    <property type="entry name" value="RECEPTOR LIKE PROTEIN 30-LIKE"/>
    <property type="match status" value="1"/>
</dbReference>
<comment type="subcellular location">
    <subcellularLocation>
        <location evidence="1">Cell membrane</location>
        <topology evidence="1">Single-pass type I membrane protein</topology>
    </subcellularLocation>
</comment>
<dbReference type="GO" id="GO:0005886">
    <property type="term" value="C:plasma membrane"/>
    <property type="evidence" value="ECO:0007669"/>
    <property type="project" value="UniProtKB-SubCell"/>
</dbReference>
<evidence type="ECO:0008006" key="17">
    <source>
        <dbReference type="Google" id="ProtNLM"/>
    </source>
</evidence>
<dbReference type="InterPro" id="IPR055414">
    <property type="entry name" value="LRR_R13L4/SHOC2-like"/>
</dbReference>
<dbReference type="FunFam" id="3.80.10.10:FF:000095">
    <property type="entry name" value="LRR receptor-like serine/threonine-protein kinase GSO1"/>
    <property type="match status" value="1"/>
</dbReference>
<dbReference type="OrthoDB" id="749832at2759"/>
<evidence type="ECO:0000256" key="3">
    <source>
        <dbReference type="ARBA" id="ARBA00022475"/>
    </source>
</evidence>
<evidence type="ECO:0000313" key="16">
    <source>
        <dbReference type="Proteomes" id="UP000734854"/>
    </source>
</evidence>
<evidence type="ECO:0000256" key="7">
    <source>
        <dbReference type="ARBA" id="ARBA00022737"/>
    </source>
</evidence>
<feature type="transmembrane region" description="Helical" evidence="11">
    <location>
        <begin position="937"/>
        <end position="960"/>
    </location>
</feature>
<organism evidence="15 16">
    <name type="scientific">Zingiber officinale</name>
    <name type="common">Ginger</name>
    <name type="synonym">Amomum zingiber</name>
    <dbReference type="NCBI Taxonomy" id="94328"/>
    <lineage>
        <taxon>Eukaryota</taxon>
        <taxon>Viridiplantae</taxon>
        <taxon>Streptophyta</taxon>
        <taxon>Embryophyta</taxon>
        <taxon>Tracheophyta</taxon>
        <taxon>Spermatophyta</taxon>
        <taxon>Magnoliopsida</taxon>
        <taxon>Liliopsida</taxon>
        <taxon>Zingiberales</taxon>
        <taxon>Zingiberaceae</taxon>
        <taxon>Zingiber</taxon>
    </lineage>
</organism>
<evidence type="ECO:0000256" key="4">
    <source>
        <dbReference type="ARBA" id="ARBA00022614"/>
    </source>
</evidence>
<dbReference type="AlphaFoldDB" id="A0A8J5G893"/>
<dbReference type="Pfam" id="PF13855">
    <property type="entry name" value="LRR_8"/>
    <property type="match status" value="2"/>
</dbReference>
<evidence type="ECO:0000256" key="12">
    <source>
        <dbReference type="SAM" id="SignalP"/>
    </source>
</evidence>
<dbReference type="InterPro" id="IPR013210">
    <property type="entry name" value="LRR_N_plant-typ"/>
</dbReference>
<proteinExistence type="inferred from homology"/>
<dbReference type="PANTHER" id="PTHR48063">
    <property type="entry name" value="LRR RECEPTOR-LIKE KINASE"/>
    <property type="match status" value="1"/>
</dbReference>